<comment type="caution">
    <text evidence="3">The sequence shown here is derived from an EMBL/GenBank/DDBJ whole genome shotgun (WGS) entry which is preliminary data.</text>
</comment>
<feature type="region of interest" description="Disordered" evidence="1">
    <location>
        <begin position="129"/>
        <end position="152"/>
    </location>
</feature>
<evidence type="ECO:0000256" key="1">
    <source>
        <dbReference type="SAM" id="MobiDB-lite"/>
    </source>
</evidence>
<keyword evidence="4" id="KW-1185">Reference proteome</keyword>
<proteinExistence type="predicted"/>
<organism evidence="3 4">
    <name type="scientific">Stylosanthes scabra</name>
    <dbReference type="NCBI Taxonomy" id="79078"/>
    <lineage>
        <taxon>Eukaryota</taxon>
        <taxon>Viridiplantae</taxon>
        <taxon>Streptophyta</taxon>
        <taxon>Embryophyta</taxon>
        <taxon>Tracheophyta</taxon>
        <taxon>Spermatophyta</taxon>
        <taxon>Magnoliopsida</taxon>
        <taxon>eudicotyledons</taxon>
        <taxon>Gunneridae</taxon>
        <taxon>Pentapetalae</taxon>
        <taxon>rosids</taxon>
        <taxon>fabids</taxon>
        <taxon>Fabales</taxon>
        <taxon>Fabaceae</taxon>
        <taxon>Papilionoideae</taxon>
        <taxon>50 kb inversion clade</taxon>
        <taxon>dalbergioids sensu lato</taxon>
        <taxon>Dalbergieae</taxon>
        <taxon>Pterocarpus clade</taxon>
        <taxon>Stylosanthes</taxon>
    </lineage>
</organism>
<reference evidence="3 4" key="1">
    <citation type="journal article" date="2023" name="Plants (Basel)">
        <title>Bridging the Gap: Combining Genomics and Transcriptomics Approaches to Understand Stylosanthes scabra, an Orphan Legume from the Brazilian Caatinga.</title>
        <authorList>
            <person name="Ferreira-Neto J.R.C."/>
            <person name="da Silva M.D."/>
            <person name="Binneck E."/>
            <person name="de Melo N.F."/>
            <person name="da Silva R.H."/>
            <person name="de Melo A.L.T.M."/>
            <person name="Pandolfi V."/>
            <person name="Bustamante F.O."/>
            <person name="Brasileiro-Vidal A.C."/>
            <person name="Benko-Iseppon A.M."/>
        </authorList>
    </citation>
    <scope>NUCLEOTIDE SEQUENCE [LARGE SCALE GENOMIC DNA]</scope>
    <source>
        <tissue evidence="3">Leaves</tissue>
    </source>
</reference>
<accession>A0ABU6VDA5</accession>
<dbReference type="EMBL" id="JASCZI010151173">
    <property type="protein sequence ID" value="MED6170533.1"/>
    <property type="molecule type" value="Genomic_DNA"/>
</dbReference>
<feature type="signal peptide" evidence="2">
    <location>
        <begin position="1"/>
        <end position="16"/>
    </location>
</feature>
<evidence type="ECO:0000256" key="2">
    <source>
        <dbReference type="SAM" id="SignalP"/>
    </source>
</evidence>
<evidence type="ECO:0000313" key="3">
    <source>
        <dbReference type="EMBL" id="MED6170533.1"/>
    </source>
</evidence>
<feature type="chain" id="PRO_5045765585" evidence="2">
    <location>
        <begin position="17"/>
        <end position="177"/>
    </location>
</feature>
<gene>
    <name evidence="3" type="ORF">PIB30_031875</name>
</gene>
<feature type="compositionally biased region" description="Polar residues" evidence="1">
    <location>
        <begin position="137"/>
        <end position="147"/>
    </location>
</feature>
<sequence>MLRGWFFLILPVVAWCTPAVVCGYDYAMLGNVNAGWIWAYFGTVYPQTVGGKVRGLEGDETKAQKEVVAAVRHGVGEIDDGYLGLDPTSGNDRENVKPLEEQKPQLFLGRVPVGNNVKEEVLVHGDGTVTGMPCSAGPSTSPSQGWSSGDEEGAFVPRVMDAIEALEGRVSQMEMDK</sequence>
<protein>
    <submittedName>
        <fullName evidence="3">Uncharacterized protein</fullName>
    </submittedName>
</protein>
<dbReference type="Proteomes" id="UP001341840">
    <property type="component" value="Unassembled WGS sequence"/>
</dbReference>
<keyword evidence="2" id="KW-0732">Signal</keyword>
<name>A0ABU6VDA5_9FABA</name>
<evidence type="ECO:0000313" key="4">
    <source>
        <dbReference type="Proteomes" id="UP001341840"/>
    </source>
</evidence>